<accession>A0ACC2WEF3</accession>
<dbReference type="Proteomes" id="UP001230649">
    <property type="component" value="Unassembled WGS sequence"/>
</dbReference>
<evidence type="ECO:0000313" key="1">
    <source>
        <dbReference type="EMBL" id="KAJ9110032.1"/>
    </source>
</evidence>
<protein>
    <submittedName>
        <fullName evidence="1">Uncharacterized protein</fullName>
    </submittedName>
</protein>
<comment type="caution">
    <text evidence="1">The sequence shown here is derived from an EMBL/GenBank/DDBJ whole genome shotgun (WGS) entry which is preliminary data.</text>
</comment>
<keyword evidence="2" id="KW-1185">Reference proteome</keyword>
<proteinExistence type="predicted"/>
<organism evidence="1 2">
    <name type="scientific">Naganishia adeliensis</name>
    <dbReference type="NCBI Taxonomy" id="92952"/>
    <lineage>
        <taxon>Eukaryota</taxon>
        <taxon>Fungi</taxon>
        <taxon>Dikarya</taxon>
        <taxon>Basidiomycota</taxon>
        <taxon>Agaricomycotina</taxon>
        <taxon>Tremellomycetes</taxon>
        <taxon>Filobasidiales</taxon>
        <taxon>Filobasidiaceae</taxon>
        <taxon>Naganishia</taxon>
    </lineage>
</organism>
<reference evidence="1" key="1">
    <citation type="submission" date="2023-04" db="EMBL/GenBank/DDBJ databases">
        <title>Draft Genome sequencing of Naganishia species isolated from polar environments using Oxford Nanopore Technology.</title>
        <authorList>
            <person name="Leo P."/>
            <person name="Venkateswaran K."/>
        </authorList>
    </citation>
    <scope>NUCLEOTIDE SEQUENCE</scope>
    <source>
        <strain evidence="1">MNA-CCFEE 5262</strain>
    </source>
</reference>
<dbReference type="EMBL" id="JASBWS010000026">
    <property type="protein sequence ID" value="KAJ9110032.1"/>
    <property type="molecule type" value="Genomic_DNA"/>
</dbReference>
<name>A0ACC2WEF3_9TREE</name>
<sequence>MSKQSILYSADVARVAMKASGADYKIVEIDLKNKPEWYQPKINPASKVPALWYDAPRDADATAPPPGTFILPESALIVDFIASVYPDLQFKDPITRAKGALMALQYEAVSKAWFAYSVMSDGGSGKELDDFLNAVREFTPFIPEEVVKSDDYGVADIMIAPFMTRIFEFSRREAYPWNEKSGETVLSALSADEFKQFRAYHDKLAKWDALQSTVDCDKNTEYMKKHMGEMKARFKK</sequence>
<gene>
    <name evidence="1" type="ORF">QFC20_003106</name>
</gene>
<evidence type="ECO:0000313" key="2">
    <source>
        <dbReference type="Proteomes" id="UP001230649"/>
    </source>
</evidence>